<organism evidence="2 3">
    <name type="scientific">Cordyceps javanica</name>
    <dbReference type="NCBI Taxonomy" id="43265"/>
    <lineage>
        <taxon>Eukaryota</taxon>
        <taxon>Fungi</taxon>
        <taxon>Dikarya</taxon>
        <taxon>Ascomycota</taxon>
        <taxon>Pezizomycotina</taxon>
        <taxon>Sordariomycetes</taxon>
        <taxon>Hypocreomycetidae</taxon>
        <taxon>Hypocreales</taxon>
        <taxon>Cordycipitaceae</taxon>
        <taxon>Cordyceps</taxon>
    </lineage>
</organism>
<protein>
    <submittedName>
        <fullName evidence="2">Uncharacterized protein</fullName>
    </submittedName>
</protein>
<dbReference type="AlphaFoldDB" id="A0A545VC45"/>
<evidence type="ECO:0000256" key="1">
    <source>
        <dbReference type="SAM" id="MobiDB-lite"/>
    </source>
</evidence>
<comment type="caution">
    <text evidence="2">The sequence shown here is derived from an EMBL/GenBank/DDBJ whole genome shotgun (WGS) entry which is preliminary data.</text>
</comment>
<sequence>MTTSRASFADSFRMESPAGCERHEKQRRTRISYGSIKTAGNACICAVKLKRQDFYLKFRLTLFTATNGDTTIQDAPEGVLEEWVVGGKAGGAGIWT</sequence>
<dbReference type="EMBL" id="SPUK01000002">
    <property type="protein sequence ID" value="TQV99306.1"/>
    <property type="molecule type" value="Genomic_DNA"/>
</dbReference>
<evidence type="ECO:0000313" key="3">
    <source>
        <dbReference type="Proteomes" id="UP000315783"/>
    </source>
</evidence>
<gene>
    <name evidence="2" type="ORF">IF1G_01521</name>
</gene>
<dbReference type="Proteomes" id="UP000315783">
    <property type="component" value="Unassembled WGS sequence"/>
</dbReference>
<proteinExistence type="predicted"/>
<feature type="region of interest" description="Disordered" evidence="1">
    <location>
        <begin position="1"/>
        <end position="27"/>
    </location>
</feature>
<name>A0A545VC45_9HYPO</name>
<evidence type="ECO:0000313" key="2">
    <source>
        <dbReference type="EMBL" id="TQV99306.1"/>
    </source>
</evidence>
<keyword evidence="3" id="KW-1185">Reference proteome</keyword>
<reference evidence="2 3" key="1">
    <citation type="journal article" date="2019" name="Appl. Microbiol. Biotechnol.">
        <title>Genome sequence of Isaria javanica and comparative genome analysis insights into family S53 peptidase evolution in fungal entomopathogens.</title>
        <authorList>
            <person name="Lin R."/>
            <person name="Zhang X."/>
            <person name="Xin B."/>
            <person name="Zou M."/>
            <person name="Gao Y."/>
            <person name="Qin F."/>
            <person name="Hu Q."/>
            <person name="Xie B."/>
            <person name="Cheng X."/>
        </authorList>
    </citation>
    <scope>NUCLEOTIDE SEQUENCE [LARGE SCALE GENOMIC DNA]</scope>
    <source>
        <strain evidence="2 3">IJ1G</strain>
    </source>
</reference>
<accession>A0A545VC45</accession>